<keyword evidence="1" id="KW-1133">Transmembrane helix</keyword>
<comment type="caution">
    <text evidence="2">The sequence shown here is derived from an EMBL/GenBank/DDBJ whole genome shotgun (WGS) entry which is preliminary data.</text>
</comment>
<dbReference type="Proteomes" id="UP001550210">
    <property type="component" value="Unassembled WGS sequence"/>
</dbReference>
<dbReference type="EMBL" id="JBEXPZ010000013">
    <property type="protein sequence ID" value="MET9845324.1"/>
    <property type="molecule type" value="Genomic_DNA"/>
</dbReference>
<evidence type="ECO:0000256" key="1">
    <source>
        <dbReference type="SAM" id="Phobius"/>
    </source>
</evidence>
<feature type="transmembrane region" description="Helical" evidence="1">
    <location>
        <begin position="6"/>
        <end position="24"/>
    </location>
</feature>
<name>A0ABV2UUU9_9ACTN</name>
<reference evidence="2 3" key="1">
    <citation type="submission" date="2024-06" db="EMBL/GenBank/DDBJ databases">
        <title>The Natural Products Discovery Center: Release of the First 8490 Sequenced Strains for Exploring Actinobacteria Biosynthetic Diversity.</title>
        <authorList>
            <person name="Kalkreuter E."/>
            <person name="Kautsar S.A."/>
            <person name="Yang D."/>
            <person name="Bader C.D."/>
            <person name="Teijaro C.N."/>
            <person name="Fluegel L."/>
            <person name="Davis C.M."/>
            <person name="Simpson J.R."/>
            <person name="Lauterbach L."/>
            <person name="Steele A.D."/>
            <person name="Gui C."/>
            <person name="Meng S."/>
            <person name="Li G."/>
            <person name="Viehrig K."/>
            <person name="Ye F."/>
            <person name="Su P."/>
            <person name="Kiefer A.F."/>
            <person name="Nichols A."/>
            <person name="Cepeda A.J."/>
            <person name="Yan W."/>
            <person name="Fan B."/>
            <person name="Jiang Y."/>
            <person name="Adhikari A."/>
            <person name="Zheng C.-J."/>
            <person name="Schuster L."/>
            <person name="Cowan T.M."/>
            <person name="Smanski M.J."/>
            <person name="Chevrette M.G."/>
            <person name="De Carvalho L.P.S."/>
            <person name="Shen B."/>
        </authorList>
    </citation>
    <scope>NUCLEOTIDE SEQUENCE [LARGE SCALE GENOMIC DNA]</scope>
    <source>
        <strain evidence="2 3">NPDC006434</strain>
    </source>
</reference>
<evidence type="ECO:0000313" key="2">
    <source>
        <dbReference type="EMBL" id="MET9845324.1"/>
    </source>
</evidence>
<sequence>MSAWAGLGWGLVFGASLLMVAFNYRDAAWRIHAFISHTVGGNRLLTPTVVRVVCGVLATVSLVSVASGPLRSG</sequence>
<protein>
    <submittedName>
        <fullName evidence="2">Uncharacterized protein</fullName>
    </submittedName>
</protein>
<dbReference type="RefSeq" id="WP_355396082.1">
    <property type="nucleotide sequence ID" value="NZ_JBEGHN010000012.1"/>
</dbReference>
<keyword evidence="1" id="KW-0812">Transmembrane</keyword>
<proteinExistence type="predicted"/>
<keyword evidence="3" id="KW-1185">Reference proteome</keyword>
<feature type="transmembrane region" description="Helical" evidence="1">
    <location>
        <begin position="44"/>
        <end position="66"/>
    </location>
</feature>
<evidence type="ECO:0000313" key="3">
    <source>
        <dbReference type="Proteomes" id="UP001550210"/>
    </source>
</evidence>
<accession>A0ABV2UUU9</accession>
<keyword evidence="1" id="KW-0472">Membrane</keyword>
<gene>
    <name evidence="2" type="ORF">ABZZ21_12210</name>
</gene>
<organism evidence="2 3">
    <name type="scientific">Streptomyces ossamyceticus</name>
    <dbReference type="NCBI Taxonomy" id="249581"/>
    <lineage>
        <taxon>Bacteria</taxon>
        <taxon>Bacillati</taxon>
        <taxon>Actinomycetota</taxon>
        <taxon>Actinomycetes</taxon>
        <taxon>Kitasatosporales</taxon>
        <taxon>Streptomycetaceae</taxon>
        <taxon>Streptomyces</taxon>
    </lineage>
</organism>